<evidence type="ECO:0000313" key="1">
    <source>
        <dbReference type="EMBL" id="JAD39569.1"/>
    </source>
</evidence>
<organism evidence="1">
    <name type="scientific">Arundo donax</name>
    <name type="common">Giant reed</name>
    <name type="synonym">Donax arundinaceus</name>
    <dbReference type="NCBI Taxonomy" id="35708"/>
    <lineage>
        <taxon>Eukaryota</taxon>
        <taxon>Viridiplantae</taxon>
        <taxon>Streptophyta</taxon>
        <taxon>Embryophyta</taxon>
        <taxon>Tracheophyta</taxon>
        <taxon>Spermatophyta</taxon>
        <taxon>Magnoliopsida</taxon>
        <taxon>Liliopsida</taxon>
        <taxon>Poales</taxon>
        <taxon>Poaceae</taxon>
        <taxon>PACMAD clade</taxon>
        <taxon>Arundinoideae</taxon>
        <taxon>Arundineae</taxon>
        <taxon>Arundo</taxon>
    </lineage>
</organism>
<proteinExistence type="predicted"/>
<sequence length="51" mass="6139">MHRRIELLQHFSTGRCLFTLNTPAGTRSEYRIHFSTFFSLRHCFQLAFFCI</sequence>
<reference evidence="1" key="2">
    <citation type="journal article" date="2015" name="Data Brief">
        <title>Shoot transcriptome of the giant reed, Arundo donax.</title>
        <authorList>
            <person name="Barrero R.A."/>
            <person name="Guerrero F.D."/>
            <person name="Moolhuijzen P."/>
            <person name="Goolsby J.A."/>
            <person name="Tidwell J."/>
            <person name="Bellgard S.E."/>
            <person name="Bellgard M.I."/>
        </authorList>
    </citation>
    <scope>NUCLEOTIDE SEQUENCE</scope>
    <source>
        <tissue evidence="1">Shoot tissue taken approximately 20 cm above the soil surface</tissue>
    </source>
</reference>
<dbReference type="EMBL" id="GBRH01258326">
    <property type="protein sequence ID" value="JAD39569.1"/>
    <property type="molecule type" value="Transcribed_RNA"/>
</dbReference>
<name>A0A0A8ZJL5_ARUDO</name>
<reference evidence="1" key="1">
    <citation type="submission" date="2014-09" db="EMBL/GenBank/DDBJ databases">
        <authorList>
            <person name="Magalhaes I.L.F."/>
            <person name="Oliveira U."/>
            <person name="Santos F.R."/>
            <person name="Vidigal T.H.D.A."/>
            <person name="Brescovit A.D."/>
            <person name="Santos A.J."/>
        </authorList>
    </citation>
    <scope>NUCLEOTIDE SEQUENCE</scope>
    <source>
        <tissue evidence="1">Shoot tissue taken approximately 20 cm above the soil surface</tissue>
    </source>
</reference>
<protein>
    <submittedName>
        <fullName evidence="1">Uncharacterized protein</fullName>
    </submittedName>
</protein>
<accession>A0A0A8ZJL5</accession>
<dbReference type="AlphaFoldDB" id="A0A0A8ZJL5"/>